<keyword evidence="10" id="KW-0472">Membrane</keyword>
<keyword evidence="4" id="KW-0964">Secreted</keyword>
<dbReference type="GO" id="GO:0046872">
    <property type="term" value="F:metal ion binding"/>
    <property type="evidence" value="ECO:0007669"/>
    <property type="project" value="UniProtKB-UniRule"/>
</dbReference>
<evidence type="ECO:0000256" key="6">
    <source>
        <dbReference type="ARBA" id="ARBA00022729"/>
    </source>
</evidence>
<keyword evidence="9" id="KW-0479">Metal-binding</keyword>
<comment type="caution">
    <text evidence="9">Lacks conserved residue(s) required for the propagation of feature annotation.</text>
</comment>
<dbReference type="OrthoDB" id="3559948at2759"/>
<feature type="binding site" description="axial binding residue" evidence="9">
    <location>
        <position position="43"/>
    </location>
    <ligand>
        <name>heme</name>
        <dbReference type="ChEBI" id="CHEBI:30413"/>
    </ligand>
    <ligandPart>
        <name>Fe</name>
        <dbReference type="ChEBI" id="CHEBI:18248"/>
    </ligandPart>
</feature>
<keyword evidence="14" id="KW-1185">Reference proteome</keyword>
<proteinExistence type="inferred from homology"/>
<evidence type="ECO:0000313" key="14">
    <source>
        <dbReference type="Proteomes" id="UP000481288"/>
    </source>
</evidence>
<keyword evidence="5" id="KW-0336">GPI-anchor</keyword>
<comment type="similarity">
    <text evidence="3">Belongs to the RBT5 family.</text>
</comment>
<accession>A0A7D8Z3W9</accession>
<protein>
    <recommendedName>
        <fullName evidence="12">CFEM domain-containing protein</fullName>
    </recommendedName>
</protein>
<evidence type="ECO:0000256" key="1">
    <source>
        <dbReference type="ARBA" id="ARBA00004589"/>
    </source>
</evidence>
<evidence type="ECO:0000256" key="2">
    <source>
        <dbReference type="ARBA" id="ARBA00004613"/>
    </source>
</evidence>
<comment type="caution">
    <text evidence="13">The sequence shown here is derived from an EMBL/GenBank/DDBJ whole genome shotgun (WGS) entry which is preliminary data.</text>
</comment>
<evidence type="ECO:0000256" key="9">
    <source>
        <dbReference type="PROSITE-ProRule" id="PRU01356"/>
    </source>
</evidence>
<reference evidence="13 14" key="1">
    <citation type="submission" date="2018-05" db="EMBL/GenBank/DDBJ databases">
        <title>Whole genome sequencing for identification of molecular markers to develop diagnostic detection tools for the regulated plant pathogen Lachnellula willkommii.</title>
        <authorList>
            <person name="Giroux E."/>
            <person name="Bilodeau G."/>
        </authorList>
    </citation>
    <scope>NUCLEOTIDE SEQUENCE [LARGE SCALE GENOMIC DNA]</scope>
    <source>
        <strain evidence="13 14">CBS 625.97</strain>
    </source>
</reference>
<keyword evidence="10" id="KW-1133">Transmembrane helix</keyword>
<sequence>MKITLLVLAATGLAAAQIFNGEPQCALPCLHSAIASSGCGPNDYICQCISSREKIQVLAKPCLISACNASEVAVANSVGLSLCSGFSTSLAAGMSTPASTPANTPASTTAAALTTIDPSPADIASRFSVYTSNGTTSIFIIPTTNSTTIETGNITLSTTAKPSGSPVITTTKLLSTGESGTPTKSSSAAATAKSAGAAPTMLAGVGGIVGVVVALLAAL</sequence>
<dbReference type="Pfam" id="PF05730">
    <property type="entry name" value="CFEM"/>
    <property type="match status" value="1"/>
</dbReference>
<evidence type="ECO:0000256" key="3">
    <source>
        <dbReference type="ARBA" id="ARBA00010031"/>
    </source>
</evidence>
<evidence type="ECO:0000256" key="11">
    <source>
        <dbReference type="SAM" id="SignalP"/>
    </source>
</evidence>
<keyword evidence="9" id="KW-0408">Iron</keyword>
<dbReference type="GO" id="GO:0005576">
    <property type="term" value="C:extracellular region"/>
    <property type="evidence" value="ECO:0007669"/>
    <property type="project" value="UniProtKB-SubCell"/>
</dbReference>
<gene>
    <name evidence="13" type="ORF">LCER1_G002412</name>
</gene>
<feature type="transmembrane region" description="Helical" evidence="10">
    <location>
        <begin position="196"/>
        <end position="218"/>
    </location>
</feature>
<evidence type="ECO:0000259" key="12">
    <source>
        <dbReference type="PROSITE" id="PS52012"/>
    </source>
</evidence>
<feature type="domain" description="CFEM" evidence="12">
    <location>
        <begin position="1"/>
        <end position="111"/>
    </location>
</feature>
<evidence type="ECO:0000256" key="5">
    <source>
        <dbReference type="ARBA" id="ARBA00022622"/>
    </source>
</evidence>
<keyword evidence="6 11" id="KW-0732">Signal</keyword>
<organism evidence="13 14">
    <name type="scientific">Lachnellula cervina</name>
    <dbReference type="NCBI Taxonomy" id="1316786"/>
    <lineage>
        <taxon>Eukaryota</taxon>
        <taxon>Fungi</taxon>
        <taxon>Dikarya</taxon>
        <taxon>Ascomycota</taxon>
        <taxon>Pezizomycotina</taxon>
        <taxon>Leotiomycetes</taxon>
        <taxon>Helotiales</taxon>
        <taxon>Lachnaceae</taxon>
        <taxon>Lachnellula</taxon>
    </lineage>
</organism>
<keyword evidence="5" id="KW-0325">Glycoprotein</keyword>
<name>A0A7D8Z3W9_9HELO</name>
<feature type="chain" id="PRO_5028995546" description="CFEM domain-containing protein" evidence="11">
    <location>
        <begin position="17"/>
        <end position="219"/>
    </location>
</feature>
<dbReference type="PROSITE" id="PS52012">
    <property type="entry name" value="CFEM"/>
    <property type="match status" value="1"/>
</dbReference>
<evidence type="ECO:0000256" key="7">
    <source>
        <dbReference type="ARBA" id="ARBA00023157"/>
    </source>
</evidence>
<dbReference type="SMART" id="SM00747">
    <property type="entry name" value="CFEM"/>
    <property type="match status" value="1"/>
</dbReference>
<dbReference type="AlphaFoldDB" id="A0A7D8Z3W9"/>
<dbReference type="GO" id="GO:0098552">
    <property type="term" value="C:side of membrane"/>
    <property type="evidence" value="ECO:0007669"/>
    <property type="project" value="UniProtKB-KW"/>
</dbReference>
<keyword evidence="8" id="KW-0449">Lipoprotein</keyword>
<feature type="signal peptide" evidence="11">
    <location>
        <begin position="1"/>
        <end position="16"/>
    </location>
</feature>
<keyword evidence="10" id="KW-0812">Transmembrane</keyword>
<feature type="disulfide bond" evidence="9">
    <location>
        <begin position="39"/>
        <end position="46"/>
    </location>
</feature>
<dbReference type="InterPro" id="IPR008427">
    <property type="entry name" value="Extracellular_membr_CFEM_dom"/>
</dbReference>
<dbReference type="EMBL" id="QGMG01000055">
    <property type="protein sequence ID" value="TVY58146.1"/>
    <property type="molecule type" value="Genomic_DNA"/>
</dbReference>
<evidence type="ECO:0000256" key="10">
    <source>
        <dbReference type="SAM" id="Phobius"/>
    </source>
</evidence>
<evidence type="ECO:0000256" key="8">
    <source>
        <dbReference type="ARBA" id="ARBA00023288"/>
    </source>
</evidence>
<evidence type="ECO:0000256" key="4">
    <source>
        <dbReference type="ARBA" id="ARBA00022525"/>
    </source>
</evidence>
<evidence type="ECO:0000313" key="13">
    <source>
        <dbReference type="EMBL" id="TVY58146.1"/>
    </source>
</evidence>
<comment type="subcellular location">
    <subcellularLocation>
        <location evidence="1">Membrane</location>
        <topology evidence="1">Lipid-anchor</topology>
        <topology evidence="1">GPI-anchor</topology>
    </subcellularLocation>
    <subcellularLocation>
        <location evidence="2">Secreted</location>
    </subcellularLocation>
</comment>
<keyword evidence="9" id="KW-0349">Heme</keyword>
<dbReference type="Proteomes" id="UP000481288">
    <property type="component" value="Unassembled WGS sequence"/>
</dbReference>
<keyword evidence="7 9" id="KW-1015">Disulfide bond</keyword>